<dbReference type="EMBL" id="KR029583">
    <property type="protein sequence ID" value="AKH46463.1"/>
    <property type="molecule type" value="Genomic_DNA"/>
</dbReference>
<protein>
    <submittedName>
        <fullName evidence="1">Uncharacterized protein</fullName>
    </submittedName>
</protein>
<reference evidence="1" key="1">
    <citation type="journal article" date="2015" name="Front. Microbiol.">
        <title>Combining genomic sequencing methods to explore viral diversity and reveal potential virus-host interactions.</title>
        <authorList>
            <person name="Chow C.E."/>
            <person name="Winget D.M."/>
            <person name="White R.A.III."/>
            <person name="Hallam S.J."/>
            <person name="Suttle C.A."/>
        </authorList>
    </citation>
    <scope>NUCLEOTIDE SEQUENCE</scope>
    <source>
        <strain evidence="1">Anoxic3_8</strain>
    </source>
</reference>
<evidence type="ECO:0000313" key="1">
    <source>
        <dbReference type="EMBL" id="AKH46463.1"/>
    </source>
</evidence>
<dbReference type="Gene3D" id="1.10.10.60">
    <property type="entry name" value="Homeodomain-like"/>
    <property type="match status" value="1"/>
</dbReference>
<accession>A0A0F7L4N8</accession>
<proteinExistence type="predicted"/>
<sequence>MKGRRITKKQVSEMKRLISSGMSRTQVSKHTEISYAAVCHHLRKYKIKAKAKPLYSLYCSKESFEYVKGLADIKNINMNTMLDRIITKDRRKWWNFK</sequence>
<name>A0A0F7L4N8_9VIRU</name>
<organism evidence="1">
    <name type="scientific">uncultured marine virus</name>
    <dbReference type="NCBI Taxonomy" id="186617"/>
    <lineage>
        <taxon>Viruses</taxon>
        <taxon>environmental samples</taxon>
    </lineage>
</organism>
<reference evidence="1" key="2">
    <citation type="submission" date="2015-03" db="EMBL/GenBank/DDBJ databases">
        <authorList>
            <person name="Chow C.-E.T."/>
            <person name="Winget D.M."/>
            <person name="White R.A.III."/>
            <person name="Hallam S.J."/>
            <person name="Suttle C.A."/>
        </authorList>
    </citation>
    <scope>NUCLEOTIDE SEQUENCE</scope>
    <source>
        <strain evidence="1">Anoxic3_8</strain>
    </source>
</reference>